<dbReference type="GO" id="GO:0005886">
    <property type="term" value="C:plasma membrane"/>
    <property type="evidence" value="ECO:0007669"/>
    <property type="project" value="UniProtKB-SubCell"/>
</dbReference>
<dbReference type="EMBL" id="CP038439">
    <property type="protein sequence ID" value="QBX34943.1"/>
    <property type="molecule type" value="Genomic_DNA"/>
</dbReference>
<evidence type="ECO:0000256" key="4">
    <source>
        <dbReference type="ARBA" id="ARBA00022989"/>
    </source>
</evidence>
<evidence type="ECO:0000256" key="3">
    <source>
        <dbReference type="ARBA" id="ARBA00022692"/>
    </source>
</evidence>
<evidence type="ECO:0000256" key="5">
    <source>
        <dbReference type="ARBA" id="ARBA00023136"/>
    </source>
</evidence>
<feature type="transmembrane region" description="Helical" evidence="7">
    <location>
        <begin position="306"/>
        <end position="328"/>
    </location>
</feature>
<evidence type="ECO:0000313" key="10">
    <source>
        <dbReference type="Proteomes" id="UP000296374"/>
    </source>
</evidence>
<evidence type="ECO:0000256" key="7">
    <source>
        <dbReference type="SAM" id="Phobius"/>
    </source>
</evidence>
<protein>
    <submittedName>
        <fullName evidence="9">FtsX-like permease family protein</fullName>
    </submittedName>
</protein>
<dbReference type="InterPro" id="IPR050250">
    <property type="entry name" value="Macrolide_Exporter_MacB"/>
</dbReference>
<gene>
    <name evidence="9" type="ORF">E4191_09625</name>
</gene>
<feature type="domain" description="ABC3 transporter permease C-terminal" evidence="8">
    <location>
        <begin position="258"/>
        <end position="378"/>
    </location>
</feature>
<evidence type="ECO:0000256" key="6">
    <source>
        <dbReference type="ARBA" id="ARBA00038076"/>
    </source>
</evidence>
<comment type="similarity">
    <text evidence="6">Belongs to the ABC-4 integral membrane protein family.</text>
</comment>
<feature type="transmembrane region" description="Helical" evidence="7">
    <location>
        <begin position="12"/>
        <end position="33"/>
    </location>
</feature>
<keyword evidence="4 7" id="KW-1133">Transmembrane helix</keyword>
<comment type="subcellular location">
    <subcellularLocation>
        <location evidence="1">Cell membrane</location>
        <topology evidence="1">Multi-pass membrane protein</topology>
    </subcellularLocation>
</comment>
<dbReference type="KEGG" id="plia:E4191_09625"/>
<evidence type="ECO:0000256" key="1">
    <source>
        <dbReference type="ARBA" id="ARBA00004651"/>
    </source>
</evidence>
<dbReference type="AlphaFoldDB" id="A0A4P7HMN3"/>
<dbReference type="Proteomes" id="UP000296374">
    <property type="component" value="Chromosome"/>
</dbReference>
<evidence type="ECO:0000256" key="2">
    <source>
        <dbReference type="ARBA" id="ARBA00022475"/>
    </source>
</evidence>
<sequence length="385" mass="40698">MLQILAAHKPSRLLFAVLTLSIAILGIVTNYALSHDAIRAFQAQLALKDDDQFLLTGQLSDMQAATRNRHDSAAFDARIDRILDQILPVDVEVHVLRIRTSRQITDAGSHPVRLVQARRDFLAGLDAAPLPGPAWDESHGLCLLGGSVARHSGDSGALDLDGRRCPIVGTIDLPELPPFLGLNEAVFIANGIDELATDLAVGWTIHLRAPAGTLSDTALRAHLNPVFDLAYLTIWSGADVVARAERLIAIVRLIANGLGVVILLVGGASIASLMSFSIAERAREIAVKRTIGASRGQILREIMAEAMLIGLISCAIGTVAGSALALHLKAPLAEFLAVGLTEVGRPSVWPVVKAVAQVLILCALAGAIPGWRAATRDPAAVLRAA</sequence>
<feature type="transmembrane region" description="Helical" evidence="7">
    <location>
        <begin position="348"/>
        <end position="368"/>
    </location>
</feature>
<dbReference type="InterPro" id="IPR003838">
    <property type="entry name" value="ABC3_permease_C"/>
</dbReference>
<dbReference type="PANTHER" id="PTHR30572">
    <property type="entry name" value="MEMBRANE COMPONENT OF TRANSPORTER-RELATED"/>
    <property type="match status" value="1"/>
</dbReference>
<organism evidence="9 10">
    <name type="scientific">Paracoccus liaowanqingii</name>
    <dbReference type="NCBI Taxonomy" id="2560053"/>
    <lineage>
        <taxon>Bacteria</taxon>
        <taxon>Pseudomonadati</taxon>
        <taxon>Pseudomonadota</taxon>
        <taxon>Alphaproteobacteria</taxon>
        <taxon>Rhodobacterales</taxon>
        <taxon>Paracoccaceae</taxon>
        <taxon>Paracoccus</taxon>
    </lineage>
</organism>
<keyword evidence="2" id="KW-1003">Cell membrane</keyword>
<dbReference type="RefSeq" id="WP_135313230.1">
    <property type="nucleotide sequence ID" value="NZ_CP038439.1"/>
</dbReference>
<evidence type="ECO:0000313" key="9">
    <source>
        <dbReference type="EMBL" id="QBX34943.1"/>
    </source>
</evidence>
<dbReference type="Pfam" id="PF02687">
    <property type="entry name" value="FtsX"/>
    <property type="match status" value="1"/>
</dbReference>
<proteinExistence type="inferred from homology"/>
<keyword evidence="3 7" id="KW-0812">Transmembrane</keyword>
<reference evidence="10" key="1">
    <citation type="submission" date="2019-03" db="EMBL/GenBank/DDBJ databases">
        <authorList>
            <person name="Li J."/>
        </authorList>
    </citation>
    <scope>NUCLEOTIDE SEQUENCE [LARGE SCALE GENOMIC DNA]</scope>
    <source>
        <strain evidence="10">2251</strain>
    </source>
</reference>
<evidence type="ECO:0000259" key="8">
    <source>
        <dbReference type="Pfam" id="PF02687"/>
    </source>
</evidence>
<feature type="transmembrane region" description="Helical" evidence="7">
    <location>
        <begin position="253"/>
        <end position="279"/>
    </location>
</feature>
<dbReference type="PANTHER" id="PTHR30572:SF4">
    <property type="entry name" value="ABC TRANSPORTER PERMEASE YTRF"/>
    <property type="match status" value="1"/>
</dbReference>
<keyword evidence="5 7" id="KW-0472">Membrane</keyword>
<name>A0A4P7HMN3_9RHOB</name>
<accession>A0A4P7HMN3</accession>
<dbReference type="GO" id="GO:0022857">
    <property type="term" value="F:transmembrane transporter activity"/>
    <property type="evidence" value="ECO:0007669"/>
    <property type="project" value="TreeGrafter"/>
</dbReference>